<dbReference type="InterPro" id="IPR012337">
    <property type="entry name" value="RNaseH-like_sf"/>
</dbReference>
<feature type="domain" description="RNase H type-1" evidence="1">
    <location>
        <begin position="86"/>
        <end position="202"/>
    </location>
</feature>
<sequence length="234" mass="26111">MRILAWRFLNNYIPTNQNLYNKRIAHSPHHSMKKCKEFIILIWGIWHAMNKLVHEGLSQRASEVVSFCMSYVREIEDVSASHDSDFDMVEHSSISGVVVRDSEGQLLGSCVRLNSTIASCFAVEAQAVIQGLNFARDLGCLYVTLKSDSLTVISKPRSGNDDISVLRPHILEAKGISRSFASCQFVFMPRGGNVVAHRLAQFGKSLNVDSFWVEEIPSPLLVLVEADQCSLDPS</sequence>
<dbReference type="Proteomes" id="UP001396334">
    <property type="component" value="Unassembled WGS sequence"/>
</dbReference>
<name>A0ABR2TYD4_9ROSI</name>
<comment type="caution">
    <text evidence="2">The sequence shown here is derived from an EMBL/GenBank/DDBJ whole genome shotgun (WGS) entry which is preliminary data.</text>
</comment>
<dbReference type="InterPro" id="IPR044730">
    <property type="entry name" value="RNase_H-like_dom_plant"/>
</dbReference>
<dbReference type="InterPro" id="IPR036397">
    <property type="entry name" value="RNaseH_sf"/>
</dbReference>
<dbReference type="InterPro" id="IPR052929">
    <property type="entry name" value="RNase_H-like_EbsB-rel"/>
</dbReference>
<evidence type="ECO:0000313" key="2">
    <source>
        <dbReference type="EMBL" id="KAK9042476.1"/>
    </source>
</evidence>
<organism evidence="2 3">
    <name type="scientific">Hibiscus sabdariffa</name>
    <name type="common">roselle</name>
    <dbReference type="NCBI Taxonomy" id="183260"/>
    <lineage>
        <taxon>Eukaryota</taxon>
        <taxon>Viridiplantae</taxon>
        <taxon>Streptophyta</taxon>
        <taxon>Embryophyta</taxon>
        <taxon>Tracheophyta</taxon>
        <taxon>Spermatophyta</taxon>
        <taxon>Magnoliopsida</taxon>
        <taxon>eudicotyledons</taxon>
        <taxon>Gunneridae</taxon>
        <taxon>Pentapetalae</taxon>
        <taxon>rosids</taxon>
        <taxon>malvids</taxon>
        <taxon>Malvales</taxon>
        <taxon>Malvaceae</taxon>
        <taxon>Malvoideae</taxon>
        <taxon>Hibiscus</taxon>
    </lineage>
</organism>
<dbReference type="Pfam" id="PF13456">
    <property type="entry name" value="RVT_3"/>
    <property type="match status" value="1"/>
</dbReference>
<gene>
    <name evidence="2" type="ORF">V6N11_017546</name>
</gene>
<proteinExistence type="predicted"/>
<evidence type="ECO:0000259" key="1">
    <source>
        <dbReference type="Pfam" id="PF13456"/>
    </source>
</evidence>
<dbReference type="EMBL" id="JBBPBN010000004">
    <property type="protein sequence ID" value="KAK9042476.1"/>
    <property type="molecule type" value="Genomic_DNA"/>
</dbReference>
<dbReference type="PANTHER" id="PTHR47074">
    <property type="entry name" value="BNAC02G40300D PROTEIN"/>
    <property type="match status" value="1"/>
</dbReference>
<evidence type="ECO:0000313" key="3">
    <source>
        <dbReference type="Proteomes" id="UP001396334"/>
    </source>
</evidence>
<protein>
    <recommendedName>
        <fullName evidence="1">RNase H type-1 domain-containing protein</fullName>
    </recommendedName>
</protein>
<dbReference type="InterPro" id="IPR002156">
    <property type="entry name" value="RNaseH_domain"/>
</dbReference>
<dbReference type="CDD" id="cd06222">
    <property type="entry name" value="RNase_H_like"/>
    <property type="match status" value="1"/>
</dbReference>
<keyword evidence="3" id="KW-1185">Reference proteome</keyword>
<accession>A0ABR2TYD4</accession>
<dbReference type="PANTHER" id="PTHR47074:SF61">
    <property type="entry name" value="RNASE H TYPE-1 DOMAIN-CONTAINING PROTEIN"/>
    <property type="match status" value="1"/>
</dbReference>
<dbReference type="Gene3D" id="3.30.420.10">
    <property type="entry name" value="Ribonuclease H-like superfamily/Ribonuclease H"/>
    <property type="match status" value="1"/>
</dbReference>
<dbReference type="SUPFAM" id="SSF53098">
    <property type="entry name" value="Ribonuclease H-like"/>
    <property type="match status" value="1"/>
</dbReference>
<reference evidence="2 3" key="1">
    <citation type="journal article" date="2024" name="G3 (Bethesda)">
        <title>Genome assembly of Hibiscus sabdariffa L. provides insights into metabolisms of medicinal natural products.</title>
        <authorList>
            <person name="Kim T."/>
        </authorList>
    </citation>
    <scope>NUCLEOTIDE SEQUENCE [LARGE SCALE GENOMIC DNA]</scope>
    <source>
        <strain evidence="2">TK-2024</strain>
        <tissue evidence="2">Old leaves</tissue>
    </source>
</reference>